<evidence type="ECO:0000313" key="1">
    <source>
        <dbReference type="EMBL" id="SBS88443.1"/>
    </source>
</evidence>
<proteinExistence type="predicted"/>
<dbReference type="Proteomes" id="UP000078546">
    <property type="component" value="Unassembled WGS sequence"/>
</dbReference>
<dbReference type="EMBL" id="FLQV01000291">
    <property type="protein sequence ID" value="SBS88443.1"/>
    <property type="molecule type" value="Genomic_DNA"/>
</dbReference>
<sequence length="71" mass="7744">MKRREIHAWVDGSKFCERYMDVAAKAHLHFILSGCCKKGVGAVQSRKVQGECATCKIGQGRSQGGSSFAKL</sequence>
<feature type="non-terminal residue" evidence="1">
    <location>
        <position position="71"/>
    </location>
</feature>
<evidence type="ECO:0000313" key="2">
    <source>
        <dbReference type="Proteomes" id="UP000078546"/>
    </source>
</evidence>
<gene>
    <name evidence="1" type="ORF">POVCU1_015740</name>
</gene>
<protein>
    <submittedName>
        <fullName evidence="1">Uncharacterized protein</fullName>
    </submittedName>
</protein>
<accession>A0A1A8W8Y9</accession>
<name>A0A1A8W8Y9_PLAOA</name>
<reference evidence="2" key="1">
    <citation type="submission" date="2016-05" db="EMBL/GenBank/DDBJ databases">
        <authorList>
            <person name="Naeem Raeece"/>
        </authorList>
    </citation>
    <scope>NUCLEOTIDE SEQUENCE [LARGE SCALE GENOMIC DNA]</scope>
</reference>
<organism evidence="1 2">
    <name type="scientific">Plasmodium ovale curtisi</name>
    <dbReference type="NCBI Taxonomy" id="864141"/>
    <lineage>
        <taxon>Eukaryota</taxon>
        <taxon>Sar</taxon>
        <taxon>Alveolata</taxon>
        <taxon>Apicomplexa</taxon>
        <taxon>Aconoidasida</taxon>
        <taxon>Haemosporida</taxon>
        <taxon>Plasmodiidae</taxon>
        <taxon>Plasmodium</taxon>
        <taxon>Plasmodium (Plasmodium)</taxon>
    </lineage>
</organism>
<dbReference type="AlphaFoldDB" id="A0A1A8W8Y9"/>